<dbReference type="SUPFAM" id="SSF55729">
    <property type="entry name" value="Acyl-CoA N-acyltransferases (Nat)"/>
    <property type="match status" value="1"/>
</dbReference>
<dbReference type="AlphaFoldDB" id="A0AAV2W209"/>
<dbReference type="Gene3D" id="3.40.630.30">
    <property type="match status" value="1"/>
</dbReference>
<protein>
    <submittedName>
        <fullName evidence="4">Ribosomal-protein-alanine acetyltransferase</fullName>
    </submittedName>
</protein>
<feature type="domain" description="N-acetyltransferase" evidence="3">
    <location>
        <begin position="1"/>
        <end position="150"/>
    </location>
</feature>
<comment type="caution">
    <text evidence="4">The sequence shown here is derived from an EMBL/GenBank/DDBJ whole genome shotgun (WGS) entry which is preliminary data.</text>
</comment>
<keyword evidence="1" id="KW-0808">Transferase</keyword>
<evidence type="ECO:0000256" key="1">
    <source>
        <dbReference type="ARBA" id="ARBA00022679"/>
    </source>
</evidence>
<dbReference type="PROSITE" id="PS51186">
    <property type="entry name" value="GNAT"/>
    <property type="match status" value="1"/>
</dbReference>
<reference evidence="4 5" key="2">
    <citation type="submission" date="2015-01" db="EMBL/GenBank/DDBJ databases">
        <title>Genome sequence of a Bifidobacterium animalis strain.</title>
        <authorList>
            <person name="Bogovic-Matijasic B."/>
            <person name="Hacin B."/>
            <person name="Citar M."/>
            <person name="Svigelj K."/>
            <person name="Stempelj M."/>
            <person name="Rogelj I."/>
        </authorList>
    </citation>
    <scope>NUCLEOTIDE SEQUENCE [LARGE SCALE GENOMIC DNA]</scope>
    <source>
        <strain evidence="4 5">IM386</strain>
    </source>
</reference>
<evidence type="ECO:0000256" key="2">
    <source>
        <dbReference type="ARBA" id="ARBA00023315"/>
    </source>
</evidence>
<evidence type="ECO:0000313" key="4">
    <source>
        <dbReference type="EMBL" id="CDI67718.1"/>
    </source>
</evidence>
<dbReference type="Pfam" id="PF00583">
    <property type="entry name" value="Acetyltransf_1"/>
    <property type="match status" value="1"/>
</dbReference>
<reference evidence="4 5" key="1">
    <citation type="submission" date="2013-10" db="EMBL/GenBank/DDBJ databases">
        <authorList>
            <person name="Manrique M."/>
        </authorList>
    </citation>
    <scope>NUCLEOTIDE SEQUENCE [LARGE SCALE GENOMIC DNA]</scope>
    <source>
        <strain evidence="4 5">IM386</strain>
    </source>
</reference>
<dbReference type="PANTHER" id="PTHR42919">
    <property type="entry name" value="N-ALPHA-ACETYLTRANSFERASE"/>
    <property type="match status" value="1"/>
</dbReference>
<organism evidence="4 5">
    <name type="scientific">Bifidobacterium animalis subsp. animalis IM386</name>
    <dbReference type="NCBI Taxonomy" id="1402194"/>
    <lineage>
        <taxon>Bacteria</taxon>
        <taxon>Bacillati</taxon>
        <taxon>Actinomycetota</taxon>
        <taxon>Actinomycetes</taxon>
        <taxon>Bifidobacteriales</taxon>
        <taxon>Bifidobacteriaceae</taxon>
        <taxon>Bifidobacterium</taxon>
    </lineage>
</organism>
<dbReference type="PANTHER" id="PTHR42919:SF8">
    <property type="entry name" value="N-ALPHA-ACETYLTRANSFERASE 50"/>
    <property type="match status" value="1"/>
</dbReference>
<dbReference type="GO" id="GO:0008080">
    <property type="term" value="F:N-acetyltransferase activity"/>
    <property type="evidence" value="ECO:0007669"/>
    <property type="project" value="InterPro"/>
</dbReference>
<proteinExistence type="predicted"/>
<dbReference type="InterPro" id="IPR006464">
    <property type="entry name" value="AcTrfase_RimI/Ard1"/>
</dbReference>
<accession>A0AAV2W209</accession>
<sequence>MIVDANTLERTTVCSQIAKMEQQLFGKGAWSNTLIDEELSAPHRSYYVNVDDEGTIDAYAGLWYDGYDAQIMTIGVSPERQRQGIATQLLNQLIAKANELHAERMLLEVRVDNEPALTLYRHFGFETMGIRKRYYQPENKDAYTMSLTLCDHRPAGFAIPSNTQC</sequence>
<dbReference type="NCBIfam" id="TIGR01575">
    <property type="entry name" value="rimI"/>
    <property type="match status" value="1"/>
</dbReference>
<name>A0AAV2W209_9BIFI</name>
<dbReference type="InterPro" id="IPR051556">
    <property type="entry name" value="N-term/lysine_N-AcTrnsfr"/>
</dbReference>
<dbReference type="InterPro" id="IPR000182">
    <property type="entry name" value="GNAT_dom"/>
</dbReference>
<evidence type="ECO:0000313" key="5">
    <source>
        <dbReference type="Proteomes" id="UP000035645"/>
    </source>
</evidence>
<dbReference type="RefSeq" id="WP_014697612.1">
    <property type="nucleotide sequence ID" value="NZ_CBUQ010000007.1"/>
</dbReference>
<gene>
    <name evidence="4" type="ORF">BANIM336_01039</name>
</gene>
<dbReference type="Proteomes" id="UP000035645">
    <property type="component" value="Unassembled WGS sequence"/>
</dbReference>
<evidence type="ECO:0000259" key="3">
    <source>
        <dbReference type="PROSITE" id="PS51186"/>
    </source>
</evidence>
<keyword evidence="2" id="KW-0012">Acyltransferase</keyword>
<dbReference type="CDD" id="cd04301">
    <property type="entry name" value="NAT_SF"/>
    <property type="match status" value="1"/>
</dbReference>
<dbReference type="InterPro" id="IPR016181">
    <property type="entry name" value="Acyl_CoA_acyltransferase"/>
</dbReference>
<dbReference type="EMBL" id="CBUQ010000007">
    <property type="protein sequence ID" value="CDI67718.1"/>
    <property type="molecule type" value="Genomic_DNA"/>
</dbReference>